<feature type="binding site" evidence="4">
    <location>
        <position position="247"/>
    </location>
    <ligand>
        <name>Mn(2+)</name>
        <dbReference type="ChEBI" id="CHEBI:29035"/>
        <label>1</label>
    </ligand>
</feature>
<dbReference type="GO" id="GO:0008783">
    <property type="term" value="F:agmatinase activity"/>
    <property type="evidence" value="ECO:0007669"/>
    <property type="project" value="TreeGrafter"/>
</dbReference>
<keyword evidence="2 4" id="KW-0479">Metal-binding</keyword>
<feature type="binding site" evidence="4">
    <location>
        <position position="160"/>
    </location>
    <ligand>
        <name>Mn(2+)</name>
        <dbReference type="ChEBI" id="CHEBI:29035"/>
        <label>1</label>
    </ligand>
</feature>
<dbReference type="CDD" id="cd11592">
    <property type="entry name" value="Agmatinase_PAH"/>
    <property type="match status" value="1"/>
</dbReference>
<dbReference type="PANTHER" id="PTHR11358:SF26">
    <property type="entry name" value="GUANIDINO ACID HYDROLASE, MITOCHONDRIAL"/>
    <property type="match status" value="1"/>
</dbReference>
<evidence type="ECO:0000256" key="5">
    <source>
        <dbReference type="RuleBase" id="RU003684"/>
    </source>
</evidence>
<feature type="binding site" evidence="4">
    <location>
        <position position="156"/>
    </location>
    <ligand>
        <name>Mn(2+)</name>
        <dbReference type="ChEBI" id="CHEBI:29035"/>
        <label>1</label>
    </ligand>
</feature>
<keyword evidence="3 5" id="KW-0378">Hydrolase</keyword>
<dbReference type="OrthoDB" id="7186at2157"/>
<comment type="cofactor">
    <cofactor evidence="4">
        <name>Mn(2+)</name>
        <dbReference type="ChEBI" id="CHEBI:29035"/>
    </cofactor>
    <text evidence="4">Binds 2 manganese ions per subunit.</text>
</comment>
<keyword evidence="4" id="KW-0464">Manganese</keyword>
<dbReference type="PIRSF" id="PIRSF036979">
    <property type="entry name" value="Arginase"/>
    <property type="match status" value="1"/>
</dbReference>
<dbReference type="STRING" id="456442.Mboo_2035"/>
<evidence type="ECO:0000256" key="1">
    <source>
        <dbReference type="ARBA" id="ARBA00009227"/>
    </source>
</evidence>
<feature type="binding site" evidence="4">
    <location>
        <position position="134"/>
    </location>
    <ligand>
        <name>Mn(2+)</name>
        <dbReference type="ChEBI" id="CHEBI:29035"/>
        <label>1</label>
    </ligand>
</feature>
<dbReference type="InterPro" id="IPR006035">
    <property type="entry name" value="Ureohydrolase"/>
</dbReference>
<protein>
    <submittedName>
        <fullName evidence="6">Putative agmatinase</fullName>
    </submittedName>
</protein>
<dbReference type="KEGG" id="mbn:Mboo_2035"/>
<dbReference type="NCBIfam" id="TIGR01230">
    <property type="entry name" value="agmatinase"/>
    <property type="match status" value="1"/>
</dbReference>
<dbReference type="Pfam" id="PF00491">
    <property type="entry name" value="Arginase"/>
    <property type="match status" value="1"/>
</dbReference>
<dbReference type="GeneID" id="5411162"/>
<dbReference type="InterPro" id="IPR023696">
    <property type="entry name" value="Ureohydrolase_dom_sf"/>
</dbReference>
<dbReference type="PROSITE" id="PS51409">
    <property type="entry name" value="ARGINASE_2"/>
    <property type="match status" value="1"/>
</dbReference>
<dbReference type="PROSITE" id="PS01053">
    <property type="entry name" value="ARGINASE_1"/>
    <property type="match status" value="1"/>
</dbReference>
<evidence type="ECO:0000256" key="2">
    <source>
        <dbReference type="ARBA" id="ARBA00022723"/>
    </source>
</evidence>
<dbReference type="GO" id="GO:0046872">
    <property type="term" value="F:metal ion binding"/>
    <property type="evidence" value="ECO:0007669"/>
    <property type="project" value="UniProtKB-KW"/>
</dbReference>
<dbReference type="InterPro" id="IPR005925">
    <property type="entry name" value="Agmatinase-rel"/>
</dbReference>
<dbReference type="EMBL" id="CP000780">
    <property type="protein sequence ID" value="ABS56549.1"/>
    <property type="molecule type" value="Genomic_DNA"/>
</dbReference>
<dbReference type="Gene3D" id="3.40.800.10">
    <property type="entry name" value="Ureohydrolase domain"/>
    <property type="match status" value="1"/>
</dbReference>
<dbReference type="GO" id="GO:0033389">
    <property type="term" value="P:putrescine biosynthetic process from arginine, via agmatine"/>
    <property type="evidence" value="ECO:0007669"/>
    <property type="project" value="TreeGrafter"/>
</dbReference>
<evidence type="ECO:0000256" key="3">
    <source>
        <dbReference type="ARBA" id="ARBA00022801"/>
    </source>
</evidence>
<dbReference type="RefSeq" id="WP_012107604.1">
    <property type="nucleotide sequence ID" value="NC_009712.1"/>
</dbReference>
<proteinExistence type="inferred from homology"/>
<reference evidence="7" key="1">
    <citation type="journal article" date="2015" name="Microbiology">
        <title>Genome of Methanoregula boonei 6A8 reveals adaptations to oligotrophic peatland environments.</title>
        <authorList>
            <person name="Braeuer S."/>
            <person name="Cadillo-Quiroz H."/>
            <person name="Kyrpides N."/>
            <person name="Woyke T."/>
            <person name="Goodwin L."/>
            <person name="Detter C."/>
            <person name="Podell S."/>
            <person name="Yavitt J.B."/>
            <person name="Zinder S.H."/>
        </authorList>
    </citation>
    <scope>NUCLEOTIDE SEQUENCE [LARGE SCALE GENOMIC DNA]</scope>
    <source>
        <strain evidence="7">DSM 21154 / JCM 14090 / 6A8</strain>
    </source>
</reference>
<gene>
    <name evidence="6" type="ordered locus">Mboo_2035</name>
</gene>
<dbReference type="HOGENOM" id="CLU_039478_0_0_2"/>
<keyword evidence="7" id="KW-1185">Reference proteome</keyword>
<organism evidence="6 7">
    <name type="scientific">Methanoregula boonei (strain DSM 21154 / JCM 14090 / 6A8)</name>
    <dbReference type="NCBI Taxonomy" id="456442"/>
    <lineage>
        <taxon>Archaea</taxon>
        <taxon>Methanobacteriati</taxon>
        <taxon>Methanobacteriota</taxon>
        <taxon>Stenosarchaea group</taxon>
        <taxon>Methanomicrobia</taxon>
        <taxon>Methanomicrobiales</taxon>
        <taxon>Methanoregulaceae</taxon>
        <taxon>Methanoregula</taxon>
    </lineage>
</organism>
<dbReference type="AlphaFoldDB" id="A7I9Y8"/>
<dbReference type="SUPFAM" id="SSF52768">
    <property type="entry name" value="Arginase/deacetylase"/>
    <property type="match status" value="1"/>
</dbReference>
<feature type="binding site" evidence="4">
    <location>
        <position position="158"/>
    </location>
    <ligand>
        <name>Mn(2+)</name>
        <dbReference type="ChEBI" id="CHEBI:29035"/>
        <label>1</label>
    </ligand>
</feature>
<comment type="similarity">
    <text evidence="1">Belongs to the arginase family. Agmatinase subfamily.</text>
</comment>
<dbReference type="eggNOG" id="arCOG01700">
    <property type="taxonomic scope" value="Archaea"/>
</dbReference>
<dbReference type="InterPro" id="IPR020855">
    <property type="entry name" value="Ureohydrolase_Mn_BS"/>
</dbReference>
<name>A7I9Y8_METB6</name>
<sequence length="324" mass="34806">MDNDLEKMAAQCRTFTKEMVDNPYRGLATFFGLPYTESLDNLDIALIGVPIDLGVTDRSGTRMGPRALRNESRGVGAYNHCTRSTPCTAHRIADVGDVPFRSVYRIEEALDDISAYYRGIAAAGVTPVTAGGDHSITFPILQGLAPKEKVCLVHFDSHCDTAPPIHGCGYTHGSPMKNTVEAGLVDAEHSLQIGIRGSSEPLWEFSSASGMRVIHIEEFYEMGWKGAVKEIHDLVGDSPVYLSFDIDCLDPAFAPGTGTPVAGGMSTFEALQMVRGMQGLDVIGGDLVEVSPPYDHAGITALAGATLLFEILCRAAEARERRGA</sequence>
<accession>A7I9Y8</accession>
<feature type="binding site" evidence="4">
    <location>
        <position position="245"/>
    </location>
    <ligand>
        <name>Mn(2+)</name>
        <dbReference type="ChEBI" id="CHEBI:29035"/>
        <label>1</label>
    </ligand>
</feature>
<dbReference type="PANTHER" id="PTHR11358">
    <property type="entry name" value="ARGINASE/AGMATINASE"/>
    <property type="match status" value="1"/>
</dbReference>
<evidence type="ECO:0000256" key="4">
    <source>
        <dbReference type="PIRSR" id="PIRSR036979-1"/>
    </source>
</evidence>
<evidence type="ECO:0000313" key="6">
    <source>
        <dbReference type="EMBL" id="ABS56549.1"/>
    </source>
</evidence>
<evidence type="ECO:0000313" key="7">
    <source>
        <dbReference type="Proteomes" id="UP000002408"/>
    </source>
</evidence>
<dbReference type="Proteomes" id="UP000002408">
    <property type="component" value="Chromosome"/>
</dbReference>